<proteinExistence type="predicted"/>
<accession>A0A8J7CNP7</accession>
<dbReference type="AlphaFoldDB" id="A0A8J7CNP7"/>
<name>A0A8J7CNP7_9PROT</name>
<keyword evidence="2" id="KW-1185">Reference proteome</keyword>
<organism evidence="1 2">
    <name type="scientific">Phaeovibrio sulfidiphilus</name>
    <dbReference type="NCBI Taxonomy" id="1220600"/>
    <lineage>
        <taxon>Bacteria</taxon>
        <taxon>Pseudomonadati</taxon>
        <taxon>Pseudomonadota</taxon>
        <taxon>Alphaproteobacteria</taxon>
        <taxon>Rhodospirillales</taxon>
        <taxon>Rhodospirillaceae</taxon>
        <taxon>Phaeovibrio</taxon>
    </lineage>
</organism>
<dbReference type="Gene3D" id="6.10.280.50">
    <property type="match status" value="1"/>
</dbReference>
<evidence type="ECO:0000313" key="2">
    <source>
        <dbReference type="Proteomes" id="UP000631034"/>
    </source>
</evidence>
<dbReference type="RefSeq" id="WP_192533018.1">
    <property type="nucleotide sequence ID" value="NZ_JACZHT010000001.1"/>
</dbReference>
<protein>
    <submittedName>
        <fullName evidence="1">YdcH family protein</fullName>
    </submittedName>
</protein>
<dbReference type="Pfam" id="PF04325">
    <property type="entry name" value="DUF465"/>
    <property type="match status" value="1"/>
</dbReference>
<gene>
    <name evidence="1" type="ORF">IHV25_00485</name>
</gene>
<evidence type="ECO:0000313" key="1">
    <source>
        <dbReference type="EMBL" id="MBE1236137.1"/>
    </source>
</evidence>
<comment type="caution">
    <text evidence="1">The sequence shown here is derived from an EMBL/GenBank/DDBJ whole genome shotgun (WGS) entry which is preliminary data.</text>
</comment>
<dbReference type="EMBL" id="JACZHT010000001">
    <property type="protein sequence ID" value="MBE1236137.1"/>
    <property type="molecule type" value="Genomic_DNA"/>
</dbReference>
<reference evidence="1" key="1">
    <citation type="submission" date="2020-10" db="EMBL/GenBank/DDBJ databases">
        <title>Genome sequence of the unusual species of purple photosynthetic bacteria, Phaeovibrio sulfidiphilus DSM 23193, type strain.</title>
        <authorList>
            <person name="Kyndt J.A."/>
            <person name="Meyer T.E."/>
        </authorList>
    </citation>
    <scope>NUCLEOTIDE SEQUENCE</scope>
    <source>
        <strain evidence="1">DSM 23193</strain>
    </source>
</reference>
<dbReference type="InterPro" id="IPR007420">
    <property type="entry name" value="DUF465"/>
</dbReference>
<dbReference type="InterPro" id="IPR038444">
    <property type="entry name" value="DUF465_sf"/>
</dbReference>
<sequence>MGQDARRDALELRHQELEQLVETEESRPHPDETTLSRLKRQKLRIKDELATIGAR</sequence>
<dbReference type="Proteomes" id="UP000631034">
    <property type="component" value="Unassembled WGS sequence"/>
</dbReference>